<reference evidence="2 3" key="1">
    <citation type="submission" date="2019-03" db="EMBL/GenBank/DDBJ databases">
        <title>Genomic Encyclopedia of Type Strains, Phase IV (KMG-IV): sequencing the most valuable type-strain genomes for metagenomic binning, comparative biology and taxonomic classification.</title>
        <authorList>
            <person name="Goeker M."/>
        </authorList>
    </citation>
    <scope>NUCLEOTIDE SEQUENCE [LARGE SCALE GENOMIC DNA]</scope>
    <source>
        <strain evidence="2 3">DSM 45361</strain>
    </source>
</reference>
<dbReference type="InterPro" id="IPR029063">
    <property type="entry name" value="SAM-dependent_MTases_sf"/>
</dbReference>
<evidence type="ECO:0000313" key="3">
    <source>
        <dbReference type="Proteomes" id="UP000295444"/>
    </source>
</evidence>
<sequence length="255" mass="27974">MSKPLLIDPYRVLGRGYADVRRPDRTIGRQVHAALGTATSVLNVGAGTGSYEPTDRQVLAVEPSVTMLGQRGPGSAPVVRATAEALPCRDDQFDVALALLTVHHWADPVAGLAELRRVARRQVVLTWDVEVMARYWLVADYLPEIAVRERRLATVDTVLAAFGAAEVQVVEVQVVEVPWDCTDGFLAAYWRRPEAYLDEGVRAGMSGVASLPETVVRPAMARLAADLRSGAWHRRHDDLLTRETLDVGYRLVIAS</sequence>
<comment type="caution">
    <text evidence="2">The sequence shown here is derived from an EMBL/GenBank/DDBJ whole genome shotgun (WGS) entry which is preliminary data.</text>
</comment>
<dbReference type="AlphaFoldDB" id="A0A4R6SCX0"/>
<keyword evidence="2" id="KW-0489">Methyltransferase</keyword>
<proteinExistence type="predicted"/>
<dbReference type="Pfam" id="PF08241">
    <property type="entry name" value="Methyltransf_11"/>
    <property type="match status" value="1"/>
</dbReference>
<name>A0A4R6SCX0_LABRH</name>
<dbReference type="Gene3D" id="3.40.50.150">
    <property type="entry name" value="Vaccinia Virus protein VP39"/>
    <property type="match status" value="1"/>
</dbReference>
<evidence type="ECO:0000313" key="2">
    <source>
        <dbReference type="EMBL" id="TDP97781.1"/>
    </source>
</evidence>
<keyword evidence="2" id="KW-0808">Transferase</keyword>
<dbReference type="InterPro" id="IPR013216">
    <property type="entry name" value="Methyltransf_11"/>
</dbReference>
<feature type="domain" description="Methyltransferase type 11" evidence="1">
    <location>
        <begin position="42"/>
        <end position="122"/>
    </location>
</feature>
<dbReference type="GO" id="GO:0008757">
    <property type="term" value="F:S-adenosylmethionine-dependent methyltransferase activity"/>
    <property type="evidence" value="ECO:0007669"/>
    <property type="project" value="InterPro"/>
</dbReference>
<gene>
    <name evidence="2" type="ORF">EV186_103747</name>
</gene>
<dbReference type="GO" id="GO:0032259">
    <property type="term" value="P:methylation"/>
    <property type="evidence" value="ECO:0007669"/>
    <property type="project" value="UniProtKB-KW"/>
</dbReference>
<evidence type="ECO:0000259" key="1">
    <source>
        <dbReference type="Pfam" id="PF08241"/>
    </source>
</evidence>
<protein>
    <submittedName>
        <fullName evidence="2">Methyltransferase family protein</fullName>
    </submittedName>
</protein>
<keyword evidence="3" id="KW-1185">Reference proteome</keyword>
<accession>A0A4R6SCX0</accession>
<dbReference type="Proteomes" id="UP000295444">
    <property type="component" value="Unassembled WGS sequence"/>
</dbReference>
<dbReference type="EMBL" id="SNXZ01000003">
    <property type="protein sequence ID" value="TDP97781.1"/>
    <property type="molecule type" value="Genomic_DNA"/>
</dbReference>
<organism evidence="2 3">
    <name type="scientific">Labedaea rhizosphaerae</name>
    <dbReference type="NCBI Taxonomy" id="598644"/>
    <lineage>
        <taxon>Bacteria</taxon>
        <taxon>Bacillati</taxon>
        <taxon>Actinomycetota</taxon>
        <taxon>Actinomycetes</taxon>
        <taxon>Pseudonocardiales</taxon>
        <taxon>Pseudonocardiaceae</taxon>
        <taxon>Labedaea</taxon>
    </lineage>
</organism>
<dbReference type="RefSeq" id="WP_243754163.1">
    <property type="nucleotide sequence ID" value="NZ_SNXZ01000003.1"/>
</dbReference>
<dbReference type="SUPFAM" id="SSF53335">
    <property type="entry name" value="S-adenosyl-L-methionine-dependent methyltransferases"/>
    <property type="match status" value="1"/>
</dbReference>